<dbReference type="RefSeq" id="WP_307278426.1">
    <property type="nucleotide sequence ID" value="NZ_JAUSZT010000002.1"/>
</dbReference>
<evidence type="ECO:0000259" key="1">
    <source>
        <dbReference type="Pfam" id="PF01755"/>
    </source>
</evidence>
<sequence length="242" mass="27229">MIKAFIIHLSKSTERVDQVDRLRKELSMPTEIVDAVDASNLSDADVQRVYKSRLHSPGYPFGLNIQEIACFLSHRKVWQAIIDQNLLAGLVLEDDVVLTPDFARVFATVEQYMTPNNFIRFPVRPNKEKGLELLIVDGVRILKAMPVGLGMHAQLIGQAAAKQLLAVTQMFDRPVDTTLQMNWVTRLSPLVVVPGGVAENSAQLGGSTIQRKRPFLEKIKREISRPIYRLRVLIYSRRAVGS</sequence>
<protein>
    <submittedName>
        <fullName evidence="2">GR25 family glycosyltransferase involved in LPS biosynthesis</fullName>
    </submittedName>
</protein>
<reference evidence="2 3" key="1">
    <citation type="submission" date="2023-07" db="EMBL/GenBank/DDBJ databases">
        <title>Comparative genomics of wheat-associated soil bacteria to identify genetic determinants of phenazine resistance.</title>
        <authorList>
            <person name="Mouncey N."/>
        </authorList>
    </citation>
    <scope>NUCLEOTIDE SEQUENCE [LARGE SCALE GENOMIC DNA]</scope>
    <source>
        <strain evidence="2 3">W4I11</strain>
    </source>
</reference>
<dbReference type="InterPro" id="IPR002654">
    <property type="entry name" value="Glyco_trans_25"/>
</dbReference>
<dbReference type="Pfam" id="PF01755">
    <property type="entry name" value="Glyco_transf_25"/>
    <property type="match status" value="1"/>
</dbReference>
<dbReference type="EMBL" id="JAUSZT010000002">
    <property type="protein sequence ID" value="MDQ0996209.1"/>
    <property type="molecule type" value="Genomic_DNA"/>
</dbReference>
<proteinExistence type="predicted"/>
<evidence type="ECO:0000313" key="3">
    <source>
        <dbReference type="Proteomes" id="UP001237780"/>
    </source>
</evidence>
<dbReference type="Proteomes" id="UP001237780">
    <property type="component" value="Unassembled WGS sequence"/>
</dbReference>
<comment type="caution">
    <text evidence="2">The sequence shown here is derived from an EMBL/GenBank/DDBJ whole genome shotgun (WGS) entry which is preliminary data.</text>
</comment>
<evidence type="ECO:0000313" key="2">
    <source>
        <dbReference type="EMBL" id="MDQ0996209.1"/>
    </source>
</evidence>
<accession>A0ABU0S630</accession>
<keyword evidence="3" id="KW-1185">Reference proteome</keyword>
<feature type="domain" description="Glycosyl transferase family 25" evidence="1">
    <location>
        <begin position="1"/>
        <end position="177"/>
    </location>
</feature>
<name>A0ABU0S630_9HYPH</name>
<organism evidence="2 3">
    <name type="scientific">Phyllobacterium ifriqiyense</name>
    <dbReference type="NCBI Taxonomy" id="314238"/>
    <lineage>
        <taxon>Bacteria</taxon>
        <taxon>Pseudomonadati</taxon>
        <taxon>Pseudomonadota</taxon>
        <taxon>Alphaproteobacteria</taxon>
        <taxon>Hyphomicrobiales</taxon>
        <taxon>Phyllobacteriaceae</taxon>
        <taxon>Phyllobacterium</taxon>
    </lineage>
</organism>
<dbReference type="CDD" id="cd06532">
    <property type="entry name" value="Glyco_transf_25"/>
    <property type="match status" value="1"/>
</dbReference>
<gene>
    <name evidence="2" type="ORF">QFZ34_001386</name>
</gene>